<comment type="caution">
    <text evidence="2">The sequence shown here is derived from an EMBL/GenBank/DDBJ whole genome shotgun (WGS) entry which is preliminary data.</text>
</comment>
<dbReference type="AlphaFoldDB" id="A0A8K0WQ93"/>
<gene>
    <name evidence="2" type="ORF">B0I35DRAFT_274038</name>
</gene>
<proteinExistence type="predicted"/>
<sequence length="149" mass="16732">MVGGREGTDPEFSSANGCMQTRLSPPSPDPFRLWGLAYLFFSVGRGTWLSPLNLTLVSDSGADQHLVTGHFRLHQGTGPYSLSPCHPPMQCSACIRISPFFFPFFIFLFFRWHFLFLPLGLVFRASFSVSASMLTRCCCFFGCFFMCRG</sequence>
<feature type="transmembrane region" description="Helical" evidence="1">
    <location>
        <begin position="127"/>
        <end position="147"/>
    </location>
</feature>
<evidence type="ECO:0000313" key="3">
    <source>
        <dbReference type="Proteomes" id="UP000813444"/>
    </source>
</evidence>
<protein>
    <submittedName>
        <fullName evidence="2">Uncharacterized protein</fullName>
    </submittedName>
</protein>
<keyword evidence="1" id="KW-0812">Transmembrane</keyword>
<feature type="transmembrane region" description="Helical" evidence="1">
    <location>
        <begin position="100"/>
        <end position="121"/>
    </location>
</feature>
<name>A0A8K0WQ93_9HYPO</name>
<accession>A0A8K0WQ93</accession>
<organism evidence="2 3">
    <name type="scientific">Stachybotrys elegans</name>
    <dbReference type="NCBI Taxonomy" id="80388"/>
    <lineage>
        <taxon>Eukaryota</taxon>
        <taxon>Fungi</taxon>
        <taxon>Dikarya</taxon>
        <taxon>Ascomycota</taxon>
        <taxon>Pezizomycotina</taxon>
        <taxon>Sordariomycetes</taxon>
        <taxon>Hypocreomycetidae</taxon>
        <taxon>Hypocreales</taxon>
        <taxon>Stachybotryaceae</taxon>
        <taxon>Stachybotrys</taxon>
    </lineage>
</organism>
<dbReference type="EMBL" id="JAGPNK010000009">
    <property type="protein sequence ID" value="KAH7313487.1"/>
    <property type="molecule type" value="Genomic_DNA"/>
</dbReference>
<evidence type="ECO:0000313" key="2">
    <source>
        <dbReference type="EMBL" id="KAH7313487.1"/>
    </source>
</evidence>
<evidence type="ECO:0000256" key="1">
    <source>
        <dbReference type="SAM" id="Phobius"/>
    </source>
</evidence>
<reference evidence="2" key="1">
    <citation type="journal article" date="2021" name="Nat. Commun.">
        <title>Genetic determinants of endophytism in the Arabidopsis root mycobiome.</title>
        <authorList>
            <person name="Mesny F."/>
            <person name="Miyauchi S."/>
            <person name="Thiergart T."/>
            <person name="Pickel B."/>
            <person name="Atanasova L."/>
            <person name="Karlsson M."/>
            <person name="Huettel B."/>
            <person name="Barry K.W."/>
            <person name="Haridas S."/>
            <person name="Chen C."/>
            <person name="Bauer D."/>
            <person name="Andreopoulos W."/>
            <person name="Pangilinan J."/>
            <person name="LaButti K."/>
            <person name="Riley R."/>
            <person name="Lipzen A."/>
            <person name="Clum A."/>
            <person name="Drula E."/>
            <person name="Henrissat B."/>
            <person name="Kohler A."/>
            <person name="Grigoriev I.V."/>
            <person name="Martin F.M."/>
            <person name="Hacquard S."/>
        </authorList>
    </citation>
    <scope>NUCLEOTIDE SEQUENCE</scope>
    <source>
        <strain evidence="2">MPI-CAGE-CH-0235</strain>
    </source>
</reference>
<keyword evidence="3" id="KW-1185">Reference proteome</keyword>
<keyword evidence="1" id="KW-0472">Membrane</keyword>
<keyword evidence="1" id="KW-1133">Transmembrane helix</keyword>
<dbReference type="Proteomes" id="UP000813444">
    <property type="component" value="Unassembled WGS sequence"/>
</dbReference>